<sequence length="87" mass="10247">MNNNDNNYKQRKKDRRNFFFFKSWVNGRGREFGGGVYNSRKSMEVVRVRNNEGLRILTSWFLCNTKKNHTLPGILWDLKIVCNCSGA</sequence>
<name>A0A0L8FVH8_OCTBM</name>
<dbReference type="EMBL" id="KQ426103">
    <property type="protein sequence ID" value="KOF68644.1"/>
    <property type="molecule type" value="Genomic_DNA"/>
</dbReference>
<evidence type="ECO:0000313" key="1">
    <source>
        <dbReference type="EMBL" id="KOF68644.1"/>
    </source>
</evidence>
<gene>
    <name evidence="1" type="ORF">OCBIM_22006780mg</name>
</gene>
<reference evidence="1" key="1">
    <citation type="submission" date="2015-07" db="EMBL/GenBank/DDBJ databases">
        <title>MeaNS - Measles Nucleotide Surveillance Program.</title>
        <authorList>
            <person name="Tran T."/>
            <person name="Druce J."/>
        </authorList>
    </citation>
    <scope>NUCLEOTIDE SEQUENCE</scope>
    <source>
        <strain evidence="1">UCB-OBI-ISO-001</strain>
        <tissue evidence="1">Gonad</tissue>
    </source>
</reference>
<dbReference type="AlphaFoldDB" id="A0A0L8FVH8"/>
<organism evidence="1">
    <name type="scientific">Octopus bimaculoides</name>
    <name type="common">California two-spotted octopus</name>
    <dbReference type="NCBI Taxonomy" id="37653"/>
    <lineage>
        <taxon>Eukaryota</taxon>
        <taxon>Metazoa</taxon>
        <taxon>Spiralia</taxon>
        <taxon>Lophotrochozoa</taxon>
        <taxon>Mollusca</taxon>
        <taxon>Cephalopoda</taxon>
        <taxon>Coleoidea</taxon>
        <taxon>Octopodiformes</taxon>
        <taxon>Octopoda</taxon>
        <taxon>Incirrata</taxon>
        <taxon>Octopodidae</taxon>
        <taxon>Octopus</taxon>
    </lineage>
</organism>
<proteinExistence type="predicted"/>
<accession>A0A0L8FVH8</accession>
<protein>
    <submittedName>
        <fullName evidence="1">Uncharacterized protein</fullName>
    </submittedName>
</protein>